<dbReference type="InterPro" id="IPR008271">
    <property type="entry name" value="Ser/Thr_kinase_AS"/>
</dbReference>
<dbReference type="PANTHER" id="PTHR44329:SF260">
    <property type="entry name" value="PROTEIN KINASE DOMAIN-CONTAINING PROTEIN"/>
    <property type="match status" value="1"/>
</dbReference>
<name>A0A8T0H8J5_CERPU</name>
<proteinExistence type="predicted"/>
<accession>A0A8T0H8J5</accession>
<dbReference type="InterPro" id="IPR011009">
    <property type="entry name" value="Kinase-like_dom_sf"/>
</dbReference>
<evidence type="ECO:0000313" key="4">
    <source>
        <dbReference type="Proteomes" id="UP000822688"/>
    </source>
</evidence>
<keyword evidence="1" id="KW-0472">Membrane</keyword>
<dbReference type="SUPFAM" id="SSF56112">
    <property type="entry name" value="Protein kinase-like (PK-like)"/>
    <property type="match status" value="1"/>
</dbReference>
<dbReference type="Pfam" id="PF07714">
    <property type="entry name" value="PK_Tyr_Ser-Thr"/>
    <property type="match status" value="1"/>
</dbReference>
<dbReference type="PROSITE" id="PS50011">
    <property type="entry name" value="PROTEIN_KINASE_DOM"/>
    <property type="match status" value="1"/>
</dbReference>
<evidence type="ECO:0000313" key="3">
    <source>
        <dbReference type="EMBL" id="KAG0565392.1"/>
    </source>
</evidence>
<dbReference type="GO" id="GO:0005524">
    <property type="term" value="F:ATP binding"/>
    <property type="evidence" value="ECO:0007669"/>
    <property type="project" value="InterPro"/>
</dbReference>
<feature type="transmembrane region" description="Helical" evidence="1">
    <location>
        <begin position="337"/>
        <end position="358"/>
    </location>
</feature>
<dbReference type="PROSITE" id="PS00108">
    <property type="entry name" value="PROTEIN_KINASE_ST"/>
    <property type="match status" value="1"/>
</dbReference>
<feature type="transmembrane region" description="Helical" evidence="1">
    <location>
        <begin position="446"/>
        <end position="467"/>
    </location>
</feature>
<dbReference type="EMBL" id="CM026429">
    <property type="protein sequence ID" value="KAG0565392.1"/>
    <property type="molecule type" value="Genomic_DNA"/>
</dbReference>
<dbReference type="Gene3D" id="1.10.510.10">
    <property type="entry name" value="Transferase(Phosphotransferase) domain 1"/>
    <property type="match status" value="1"/>
</dbReference>
<dbReference type="Proteomes" id="UP000822688">
    <property type="component" value="Chromosome 8"/>
</dbReference>
<dbReference type="GO" id="GO:0004674">
    <property type="term" value="F:protein serine/threonine kinase activity"/>
    <property type="evidence" value="ECO:0007669"/>
    <property type="project" value="TreeGrafter"/>
</dbReference>
<keyword evidence="4" id="KW-1185">Reference proteome</keyword>
<evidence type="ECO:0000256" key="1">
    <source>
        <dbReference type="SAM" id="Phobius"/>
    </source>
</evidence>
<feature type="domain" description="Protein kinase" evidence="2">
    <location>
        <begin position="1"/>
        <end position="254"/>
    </location>
</feature>
<dbReference type="InterPro" id="IPR051681">
    <property type="entry name" value="Ser/Thr_Kinases-Pseudokinases"/>
</dbReference>
<gene>
    <name evidence="3" type="ORF">KC19_8G186800</name>
</gene>
<protein>
    <recommendedName>
        <fullName evidence="2">Protein kinase domain-containing protein</fullName>
    </recommendedName>
</protein>
<comment type="caution">
    <text evidence="3">The sequence shown here is derived from an EMBL/GenBank/DDBJ whole genome shotgun (WGS) entry which is preliminary data.</text>
</comment>
<dbReference type="AlphaFoldDB" id="A0A8T0H8J5"/>
<organism evidence="3 4">
    <name type="scientific">Ceratodon purpureus</name>
    <name type="common">Fire moss</name>
    <name type="synonym">Dicranum purpureum</name>
    <dbReference type="NCBI Taxonomy" id="3225"/>
    <lineage>
        <taxon>Eukaryota</taxon>
        <taxon>Viridiplantae</taxon>
        <taxon>Streptophyta</taxon>
        <taxon>Embryophyta</taxon>
        <taxon>Bryophyta</taxon>
        <taxon>Bryophytina</taxon>
        <taxon>Bryopsida</taxon>
        <taxon>Dicranidae</taxon>
        <taxon>Pseudoditrichales</taxon>
        <taxon>Ditrichaceae</taxon>
        <taxon>Ceratodon</taxon>
    </lineage>
</organism>
<keyword evidence="1" id="KW-0812">Transmembrane</keyword>
<feature type="transmembrane region" description="Helical" evidence="1">
    <location>
        <begin position="370"/>
        <end position="390"/>
    </location>
</feature>
<dbReference type="InterPro" id="IPR000719">
    <property type="entry name" value="Prot_kinase_dom"/>
</dbReference>
<dbReference type="SMART" id="SM00220">
    <property type="entry name" value="S_TKc"/>
    <property type="match status" value="1"/>
</dbReference>
<evidence type="ECO:0000259" key="2">
    <source>
        <dbReference type="PROSITE" id="PS50011"/>
    </source>
</evidence>
<keyword evidence="1" id="KW-1133">Transmembrane helix</keyword>
<dbReference type="InterPro" id="IPR001245">
    <property type="entry name" value="Ser-Thr/Tyr_kinase_cat_dom"/>
</dbReference>
<reference evidence="3" key="1">
    <citation type="submission" date="2020-06" db="EMBL/GenBank/DDBJ databases">
        <title>WGS assembly of Ceratodon purpureus strain R40.</title>
        <authorList>
            <person name="Carey S.B."/>
            <person name="Jenkins J."/>
            <person name="Shu S."/>
            <person name="Lovell J.T."/>
            <person name="Sreedasyam A."/>
            <person name="Maumus F."/>
            <person name="Tiley G.P."/>
            <person name="Fernandez-Pozo N."/>
            <person name="Barry K."/>
            <person name="Chen C."/>
            <person name="Wang M."/>
            <person name="Lipzen A."/>
            <person name="Daum C."/>
            <person name="Saski C.A."/>
            <person name="Payton A.C."/>
            <person name="Mcbreen J.C."/>
            <person name="Conrad R.E."/>
            <person name="Kollar L.M."/>
            <person name="Olsson S."/>
            <person name="Huttunen S."/>
            <person name="Landis J.B."/>
            <person name="Wickett N.J."/>
            <person name="Johnson M.G."/>
            <person name="Rensing S.A."/>
            <person name="Grimwood J."/>
            <person name="Schmutz J."/>
            <person name="Mcdaniel S.F."/>
        </authorList>
    </citation>
    <scope>NUCLEOTIDE SEQUENCE</scope>
    <source>
        <strain evidence="3">R40</strain>
    </source>
</reference>
<sequence length="475" mass="54809">MGIPCAKKEFHLKEEEPLFLKEAGILSRLKHPCIVNFICCGNGEQRGDRFIAMELMEKSLFDLIEDQKGVRFSLPVVVDIMLQKARGMCYSHDQGVAHRDLKPHNVVVNRLSFPHLVDHFDVKLVDFGMSKTKVQVSKSNTISIRGVGTTHYRAPEVHPKAYPNNTGKAVWFKADVFSYAMTCAHVLTLRKPFEDVEMRELYEAVIGGRRPELPGDCPEELDALLRDCWNTSPRLRPSFREICTRLEALRYQMLRGFLTGECSNSRLQRSSSISYEIIAAKSKNVSSVRRPSVVIRGVEIEPINQMKNLPWIEGNSESNTALDEWTEKRTRKVKDELYQVIGFFSVLMGTMFTSVAQSTQSNDETLSCRIVWIPVIFTLLAWANATVALWRKVSPMEIVKFKQDEEDQARREEKGRSETLRRDCCARPYPKCFWGFRIWYFWLIRFGLYIAFFSLWTGLLIFSHVLILCKWKPSL</sequence>
<dbReference type="PANTHER" id="PTHR44329">
    <property type="entry name" value="SERINE/THREONINE-PROTEIN KINASE TNNI3K-RELATED"/>
    <property type="match status" value="1"/>
</dbReference>